<protein>
    <submittedName>
        <fullName evidence="5">MarR family transcriptional regulator</fullName>
    </submittedName>
</protein>
<organism evidence="5 6">
    <name type="scientific">Solicola gregarius</name>
    <dbReference type="NCBI Taxonomy" id="2908642"/>
    <lineage>
        <taxon>Bacteria</taxon>
        <taxon>Bacillati</taxon>
        <taxon>Actinomycetota</taxon>
        <taxon>Actinomycetes</taxon>
        <taxon>Propionibacteriales</taxon>
        <taxon>Nocardioidaceae</taxon>
        <taxon>Solicola</taxon>
    </lineage>
</organism>
<evidence type="ECO:0000256" key="2">
    <source>
        <dbReference type="ARBA" id="ARBA00023125"/>
    </source>
</evidence>
<feature type="domain" description="HTH marR-type" evidence="4">
    <location>
        <begin position="4"/>
        <end position="139"/>
    </location>
</feature>
<dbReference type="PANTHER" id="PTHR39515">
    <property type="entry name" value="CONSERVED PROTEIN"/>
    <property type="match status" value="1"/>
</dbReference>
<name>A0AA46TGC4_9ACTN</name>
<dbReference type="PROSITE" id="PS01117">
    <property type="entry name" value="HTH_MARR_1"/>
    <property type="match status" value="1"/>
</dbReference>
<dbReference type="InterPro" id="IPR036388">
    <property type="entry name" value="WH-like_DNA-bd_sf"/>
</dbReference>
<dbReference type="InterPro" id="IPR052526">
    <property type="entry name" value="HTH-type_Bedaq_tolerance"/>
</dbReference>
<dbReference type="GO" id="GO:0003677">
    <property type="term" value="F:DNA binding"/>
    <property type="evidence" value="ECO:0007669"/>
    <property type="project" value="UniProtKB-KW"/>
</dbReference>
<dbReference type="PROSITE" id="PS50995">
    <property type="entry name" value="HTH_MARR_2"/>
    <property type="match status" value="1"/>
</dbReference>
<dbReference type="SMART" id="SM00347">
    <property type="entry name" value="HTH_MARR"/>
    <property type="match status" value="1"/>
</dbReference>
<dbReference type="AlphaFoldDB" id="A0AA46TGC4"/>
<dbReference type="KEGG" id="sgrg:L0C25_19425"/>
<keyword evidence="2" id="KW-0238">DNA-binding</keyword>
<gene>
    <name evidence="5" type="ORF">L0C25_19425</name>
</gene>
<evidence type="ECO:0000256" key="3">
    <source>
        <dbReference type="ARBA" id="ARBA00023163"/>
    </source>
</evidence>
<accession>A0AA46TGC4</accession>
<dbReference type="EMBL" id="CP094970">
    <property type="protein sequence ID" value="UYM04683.1"/>
    <property type="molecule type" value="Genomic_DNA"/>
</dbReference>
<evidence type="ECO:0000313" key="6">
    <source>
        <dbReference type="Proteomes" id="UP001164390"/>
    </source>
</evidence>
<keyword evidence="3" id="KW-0804">Transcription</keyword>
<evidence type="ECO:0000256" key="1">
    <source>
        <dbReference type="ARBA" id="ARBA00023015"/>
    </source>
</evidence>
<evidence type="ECO:0000259" key="4">
    <source>
        <dbReference type="PROSITE" id="PS50995"/>
    </source>
</evidence>
<dbReference type="PANTHER" id="PTHR39515:SF2">
    <property type="entry name" value="HTH-TYPE TRANSCRIPTIONAL REGULATOR RV0880"/>
    <property type="match status" value="1"/>
</dbReference>
<dbReference type="InterPro" id="IPR023187">
    <property type="entry name" value="Tscrpt_reg_MarR-type_CS"/>
</dbReference>
<dbReference type="GO" id="GO:0003700">
    <property type="term" value="F:DNA-binding transcription factor activity"/>
    <property type="evidence" value="ECO:0007669"/>
    <property type="project" value="InterPro"/>
</dbReference>
<dbReference type="RefSeq" id="WP_271633441.1">
    <property type="nucleotide sequence ID" value="NZ_CP094970.1"/>
</dbReference>
<reference evidence="5" key="1">
    <citation type="submission" date="2022-01" db="EMBL/GenBank/DDBJ databases">
        <title>Nocardioidaceae gen. sp. A5X3R13.</title>
        <authorList>
            <person name="Lopez Marin M.A."/>
            <person name="Uhlik O."/>
        </authorList>
    </citation>
    <scope>NUCLEOTIDE SEQUENCE</scope>
    <source>
        <strain evidence="5">A5X3R13</strain>
    </source>
</reference>
<dbReference type="SUPFAM" id="SSF46785">
    <property type="entry name" value="Winged helix' DNA-binding domain"/>
    <property type="match status" value="1"/>
</dbReference>
<dbReference type="InterPro" id="IPR036390">
    <property type="entry name" value="WH_DNA-bd_sf"/>
</dbReference>
<dbReference type="Gene3D" id="1.10.10.10">
    <property type="entry name" value="Winged helix-like DNA-binding domain superfamily/Winged helix DNA-binding domain"/>
    <property type="match status" value="1"/>
</dbReference>
<keyword evidence="1" id="KW-0805">Transcription regulation</keyword>
<keyword evidence="6" id="KW-1185">Reference proteome</keyword>
<dbReference type="Pfam" id="PF01047">
    <property type="entry name" value="MarR"/>
    <property type="match status" value="1"/>
</dbReference>
<sequence length="156" mass="16903">MPQRTSRPAALAEATEVLDSLLLAWRRMTPDSTLSRTAASTLGALYRLGPLRLTTLAQHEAVTQPAMTGLVGRLESQGLVNRTPDPSDGRAVIIGLTPAGEALVDERRRQYAATIADMLGTLEPHDFDLLIDALPALQRLADATHAQTFQPKEDPR</sequence>
<proteinExistence type="predicted"/>
<dbReference type="Proteomes" id="UP001164390">
    <property type="component" value="Chromosome"/>
</dbReference>
<dbReference type="InterPro" id="IPR000835">
    <property type="entry name" value="HTH_MarR-typ"/>
</dbReference>
<evidence type="ECO:0000313" key="5">
    <source>
        <dbReference type="EMBL" id="UYM04683.1"/>
    </source>
</evidence>